<evidence type="ECO:0000313" key="4">
    <source>
        <dbReference type="Proteomes" id="UP000596960"/>
    </source>
</evidence>
<name>A0A2K4ANN2_9STAP</name>
<reference evidence="2 3" key="1">
    <citation type="submission" date="2017-08" db="EMBL/GenBank/DDBJ databases">
        <title>Draft genome sequences of 64 type strains of genus Staph aureus.</title>
        <authorList>
            <person name="Cole K."/>
            <person name="Golubchik T."/>
            <person name="Russell J."/>
            <person name="Foster D."/>
            <person name="Llewelyn M."/>
            <person name="Wilson D."/>
            <person name="Crook D."/>
            <person name="Paul J."/>
        </authorList>
    </citation>
    <scope>NUCLEOTIDE SEQUENCE [LARGE SCALE GENOMIC DNA]</scope>
    <source>
        <strain evidence="2 3">DSM 28300</strain>
    </source>
</reference>
<dbReference type="RefSeq" id="WP_047551451.1">
    <property type="nucleotide sequence ID" value="NZ_CBCSFW010000006.1"/>
</dbReference>
<evidence type="ECO:0000313" key="1">
    <source>
        <dbReference type="EMBL" id="MBE2129764.1"/>
    </source>
</evidence>
<organism evidence="2 3">
    <name type="scientific">Staphylococcus schweitzeri</name>
    <dbReference type="NCBI Taxonomy" id="1654388"/>
    <lineage>
        <taxon>Bacteria</taxon>
        <taxon>Bacillati</taxon>
        <taxon>Bacillota</taxon>
        <taxon>Bacilli</taxon>
        <taxon>Bacillales</taxon>
        <taxon>Staphylococcaceae</taxon>
        <taxon>Staphylococcus</taxon>
    </lineage>
</organism>
<gene>
    <name evidence="2" type="ORF">CD116_00385</name>
    <name evidence="1" type="ORF">ILQ21_11985</name>
</gene>
<proteinExistence type="predicted"/>
<dbReference type="GeneID" id="98345180"/>
<dbReference type="Proteomes" id="UP000236395">
    <property type="component" value="Unassembled WGS sequence"/>
</dbReference>
<dbReference type="AlphaFoldDB" id="A0A2K4ANN2"/>
<dbReference type="EMBL" id="PPQS01000002">
    <property type="protein sequence ID" value="PNZ51670.1"/>
    <property type="molecule type" value="Genomic_DNA"/>
</dbReference>
<keyword evidence="4" id="KW-1185">Reference proteome</keyword>
<evidence type="ECO:0000313" key="3">
    <source>
        <dbReference type="Proteomes" id="UP000236395"/>
    </source>
</evidence>
<sequence>MTIDELLVKFKALEKIDHSSEDEFLKQLLEMSYTRLKNQCGLFELDDLTGQELILNRTRYAYQDLLEHFNENYRADLIDFSLSLMEVSESEESI</sequence>
<reference evidence="1 4" key="2">
    <citation type="submission" date="2020-10" db="EMBL/GenBank/DDBJ databases">
        <title>Phenotypic and genomic profiling of Staphylococcus argenteus in Canada and the United States and recommendations for clinical result reporting.</title>
        <authorList>
            <person name="Eshaghi A."/>
            <person name="Bommersbach C."/>
            <person name="Zitterman S."/>
            <person name="Burnham C.-A.D."/>
            <person name="Patel R."/>
            <person name="Schuetz A.N."/>
            <person name="Patel S.N."/>
            <person name="Kus J.V."/>
        </authorList>
    </citation>
    <scope>NUCLEOTIDE SEQUENCE [LARGE SCALE GENOMIC DNA]</scope>
    <source>
        <strain evidence="1 4">DSM 28300</strain>
    </source>
</reference>
<accession>A0A2K4ANN2</accession>
<dbReference type="Proteomes" id="UP000596960">
    <property type="component" value="Unassembled WGS sequence"/>
</dbReference>
<comment type="caution">
    <text evidence="2">The sequence shown here is derived from an EMBL/GenBank/DDBJ whole genome shotgun (WGS) entry which is preliminary data.</text>
</comment>
<protein>
    <submittedName>
        <fullName evidence="2">Phage head-tail adapter protein</fullName>
    </submittedName>
</protein>
<dbReference type="EMBL" id="JADAMT010000020">
    <property type="protein sequence ID" value="MBE2129764.1"/>
    <property type="molecule type" value="Genomic_DNA"/>
</dbReference>
<evidence type="ECO:0000313" key="2">
    <source>
        <dbReference type="EMBL" id="PNZ51670.1"/>
    </source>
</evidence>